<comment type="subcellular location">
    <subcellularLocation>
        <location evidence="1 8">Nucleus</location>
    </subcellularLocation>
</comment>
<comment type="function">
    <text evidence="8">Involved in pre-mRNA splicing.</text>
</comment>
<evidence type="ECO:0000256" key="7">
    <source>
        <dbReference type="ARBA" id="ARBA00023242"/>
    </source>
</evidence>
<sequence length="197" mass="22975">MSVASRLAELRKKKLQSKEDNRKDLAKDFQNQRRKSLKLKELEKTAEKDEGYDEDTEKKKDPRLNNLSYTLEECEEWDEKKNLREQAKKRSSGNDYSVLAEQVYNKEVSRIEVDREDYAKQKAHGAAKKGTYRSDNYLVQKPSTAKVNALASGIIETSKKRADALRKKQEAATKNDDSSFINEKNKQFNMKINREYK</sequence>
<feature type="compositionally biased region" description="Basic and acidic residues" evidence="9">
    <location>
        <begin position="38"/>
        <end position="49"/>
    </location>
</feature>
<keyword evidence="7 8" id="KW-0539">Nucleus</keyword>
<dbReference type="EMBL" id="CAKXYY010000030">
    <property type="protein sequence ID" value="CAH2355654.1"/>
    <property type="molecule type" value="Genomic_DNA"/>
</dbReference>
<name>A0A9P0QVK6_9ASCO</name>
<keyword evidence="11" id="KW-1185">Reference proteome</keyword>
<comment type="caution">
    <text evidence="10">The sequence shown here is derived from an EMBL/GenBank/DDBJ whole genome shotgun (WGS) entry which is preliminary data.</text>
</comment>
<evidence type="ECO:0000256" key="6">
    <source>
        <dbReference type="ARBA" id="ARBA00023187"/>
    </source>
</evidence>
<reference evidence="10" key="1">
    <citation type="submission" date="2022-03" db="EMBL/GenBank/DDBJ databases">
        <authorList>
            <person name="Legras J.-L."/>
            <person name="Devillers H."/>
            <person name="Grondin C."/>
        </authorList>
    </citation>
    <scope>NUCLEOTIDE SEQUENCE</scope>
    <source>
        <strain evidence="10">CLIB 1423</strain>
    </source>
</reference>
<gene>
    <name evidence="10" type="ORF">CLIB1423_30S00760</name>
</gene>
<evidence type="ECO:0000256" key="4">
    <source>
        <dbReference type="ARBA" id="ARBA00022664"/>
    </source>
</evidence>
<evidence type="ECO:0000256" key="2">
    <source>
        <dbReference type="ARBA" id="ARBA00010028"/>
    </source>
</evidence>
<dbReference type="InterPro" id="IPR013260">
    <property type="entry name" value="mRNA_splic_SYF2"/>
</dbReference>
<evidence type="ECO:0000256" key="5">
    <source>
        <dbReference type="ARBA" id="ARBA00022728"/>
    </source>
</evidence>
<dbReference type="OrthoDB" id="199717at2759"/>
<feature type="compositionally biased region" description="Basic and acidic residues" evidence="9">
    <location>
        <begin position="16"/>
        <end position="31"/>
    </location>
</feature>
<dbReference type="GO" id="GO:0005681">
    <property type="term" value="C:spliceosomal complex"/>
    <property type="evidence" value="ECO:0007669"/>
    <property type="project" value="UniProtKB-KW"/>
</dbReference>
<dbReference type="GO" id="GO:0000398">
    <property type="term" value="P:mRNA splicing, via spliceosome"/>
    <property type="evidence" value="ECO:0007669"/>
    <property type="project" value="UniProtKB-UniRule"/>
</dbReference>
<accession>A0A9P0QVK6</accession>
<keyword evidence="5 8" id="KW-0747">Spliceosome</keyword>
<feature type="region of interest" description="Disordered" evidence="9">
    <location>
        <begin position="1"/>
        <end position="65"/>
    </location>
</feature>
<evidence type="ECO:0000256" key="8">
    <source>
        <dbReference type="RuleBase" id="RU367148"/>
    </source>
</evidence>
<evidence type="ECO:0000256" key="9">
    <source>
        <dbReference type="SAM" id="MobiDB-lite"/>
    </source>
</evidence>
<feature type="compositionally biased region" description="Basic and acidic residues" evidence="9">
    <location>
        <begin position="166"/>
        <end position="177"/>
    </location>
</feature>
<evidence type="ECO:0000256" key="3">
    <source>
        <dbReference type="ARBA" id="ARBA00014745"/>
    </source>
</evidence>
<comment type="subunit">
    <text evidence="8">May be part of a spliceosome complex.</text>
</comment>
<keyword evidence="6 8" id="KW-0508">mRNA splicing</keyword>
<protein>
    <recommendedName>
        <fullName evidence="3 8">Pre-mRNA-splicing factor SYF2</fullName>
    </recommendedName>
</protein>
<comment type="similarity">
    <text evidence="2 8">Belongs to the SYF2 family.</text>
</comment>
<dbReference type="Pfam" id="PF08231">
    <property type="entry name" value="SYF2"/>
    <property type="match status" value="1"/>
</dbReference>
<evidence type="ECO:0000313" key="11">
    <source>
        <dbReference type="Proteomes" id="UP000837801"/>
    </source>
</evidence>
<keyword evidence="4 8" id="KW-0507">mRNA processing</keyword>
<dbReference type="AlphaFoldDB" id="A0A9P0QVK6"/>
<proteinExistence type="inferred from homology"/>
<feature type="region of interest" description="Disordered" evidence="9">
    <location>
        <begin position="166"/>
        <end position="186"/>
    </location>
</feature>
<dbReference type="Proteomes" id="UP000837801">
    <property type="component" value="Unassembled WGS sequence"/>
</dbReference>
<evidence type="ECO:0000256" key="1">
    <source>
        <dbReference type="ARBA" id="ARBA00004123"/>
    </source>
</evidence>
<organism evidence="10 11">
    <name type="scientific">[Candida] railenensis</name>
    <dbReference type="NCBI Taxonomy" id="45579"/>
    <lineage>
        <taxon>Eukaryota</taxon>
        <taxon>Fungi</taxon>
        <taxon>Dikarya</taxon>
        <taxon>Ascomycota</taxon>
        <taxon>Saccharomycotina</taxon>
        <taxon>Pichiomycetes</taxon>
        <taxon>Debaryomycetaceae</taxon>
        <taxon>Kurtzmaniella</taxon>
    </lineage>
</organism>
<evidence type="ECO:0000313" key="10">
    <source>
        <dbReference type="EMBL" id="CAH2355654.1"/>
    </source>
</evidence>